<reference evidence="1 2" key="1">
    <citation type="journal article" date="2018" name="Sci. Rep.">
        <title>Comparative genomics provides insights into the lifestyle and reveals functional heterogeneity of dark septate endophytic fungi.</title>
        <authorList>
            <person name="Knapp D.G."/>
            <person name="Nemeth J.B."/>
            <person name="Barry K."/>
            <person name="Hainaut M."/>
            <person name="Henrissat B."/>
            <person name="Johnson J."/>
            <person name="Kuo A."/>
            <person name="Lim J.H.P."/>
            <person name="Lipzen A."/>
            <person name="Nolan M."/>
            <person name="Ohm R.A."/>
            <person name="Tamas L."/>
            <person name="Grigoriev I.V."/>
            <person name="Spatafora J.W."/>
            <person name="Nagy L.G."/>
            <person name="Kovacs G.M."/>
        </authorList>
    </citation>
    <scope>NUCLEOTIDE SEQUENCE [LARGE SCALE GENOMIC DNA]</scope>
    <source>
        <strain evidence="1 2">DSE2036</strain>
    </source>
</reference>
<protein>
    <submittedName>
        <fullName evidence="1">Uncharacterized protein</fullName>
    </submittedName>
</protein>
<proteinExistence type="predicted"/>
<dbReference type="Proteomes" id="UP000244855">
    <property type="component" value="Unassembled WGS sequence"/>
</dbReference>
<gene>
    <name evidence="1" type="ORF">DM02DRAFT_607840</name>
</gene>
<organism evidence="1 2">
    <name type="scientific">Periconia macrospinosa</name>
    <dbReference type="NCBI Taxonomy" id="97972"/>
    <lineage>
        <taxon>Eukaryota</taxon>
        <taxon>Fungi</taxon>
        <taxon>Dikarya</taxon>
        <taxon>Ascomycota</taxon>
        <taxon>Pezizomycotina</taxon>
        <taxon>Dothideomycetes</taxon>
        <taxon>Pleosporomycetidae</taxon>
        <taxon>Pleosporales</taxon>
        <taxon>Massarineae</taxon>
        <taxon>Periconiaceae</taxon>
        <taxon>Periconia</taxon>
    </lineage>
</organism>
<dbReference type="AlphaFoldDB" id="A0A2V1EE42"/>
<evidence type="ECO:0000313" key="1">
    <source>
        <dbReference type="EMBL" id="PVI08442.1"/>
    </source>
</evidence>
<accession>A0A2V1EE42</accession>
<keyword evidence="2" id="KW-1185">Reference proteome</keyword>
<sequence>METWIWPTSFVHIDIGTLVYLPVPLFVQYRLHVNVSFQSNRKSLGARSTPMSLSISP</sequence>
<evidence type="ECO:0000313" key="2">
    <source>
        <dbReference type="Proteomes" id="UP000244855"/>
    </source>
</evidence>
<dbReference type="EMBL" id="KZ805300">
    <property type="protein sequence ID" value="PVI08442.1"/>
    <property type="molecule type" value="Genomic_DNA"/>
</dbReference>
<name>A0A2V1EE42_9PLEO</name>